<name>A0A5Q4ZSJ2_9GAMM</name>
<accession>A0A5Q4ZSJ2</accession>
<sequence>MEIFIDSKVLDWGVKKFTYEEQDDTWMKCYSYLDHAERIFLLSDNHHFNSDVISNLKKAVDHRIKLISKIYNIKQLSKIIGVKGTFEVLADLGVIRKLMIGKLIEIRNSIEHQFIDAPDMERCEEYIEFVWYFLKSTDSLVKEVQSDFYFDSCNSKRYSVEVTPKINEKWLIEFSGWLPKEMYSETAQVGFFKIEVKDHSKGLDCRHNVGDDNDDYWEDLKDDDIFLKDAYVSDFGSVKKIIQVYFCDI</sequence>
<dbReference type="AlphaFoldDB" id="A0A5Q4ZSJ2"/>
<proteinExistence type="predicted"/>
<evidence type="ECO:0008006" key="2">
    <source>
        <dbReference type="Google" id="ProtNLM"/>
    </source>
</evidence>
<gene>
    <name evidence="1" type="ORF">AW0309160_03528</name>
</gene>
<dbReference type="EMBL" id="LR721751">
    <property type="protein sequence ID" value="VVV06044.1"/>
    <property type="molecule type" value="Genomic_DNA"/>
</dbReference>
<evidence type="ECO:0000313" key="1">
    <source>
        <dbReference type="EMBL" id="VVV06044.1"/>
    </source>
</evidence>
<organism evidence="1">
    <name type="scientific">Aliivibrio wodanis</name>
    <dbReference type="NCBI Taxonomy" id="80852"/>
    <lineage>
        <taxon>Bacteria</taxon>
        <taxon>Pseudomonadati</taxon>
        <taxon>Pseudomonadota</taxon>
        <taxon>Gammaproteobacteria</taxon>
        <taxon>Vibrionales</taxon>
        <taxon>Vibrionaceae</taxon>
        <taxon>Aliivibrio</taxon>
    </lineage>
</organism>
<reference evidence="1" key="1">
    <citation type="submission" date="2019-09" db="EMBL/GenBank/DDBJ databases">
        <authorList>
            <person name="Hjerde E."/>
        </authorList>
    </citation>
    <scope>NUCLEOTIDE SEQUENCE</scope>
    <source>
        <strain evidence="1">06/09/160</strain>
    </source>
</reference>
<protein>
    <recommendedName>
        <fullName evidence="2">DUF4145 domain-containing protein</fullName>
    </recommendedName>
</protein>